<keyword evidence="1" id="KW-0853">WD repeat</keyword>
<reference evidence="3 4" key="2">
    <citation type="submission" date="2018-11" db="EMBL/GenBank/DDBJ databases">
        <authorList>
            <consortium name="Pathogen Informatics"/>
        </authorList>
    </citation>
    <scope>NUCLEOTIDE SEQUENCE [LARGE SCALE GENOMIC DNA]</scope>
</reference>
<dbReference type="AlphaFoldDB" id="A0A158PNU4"/>
<feature type="region of interest" description="Disordered" evidence="2">
    <location>
        <begin position="700"/>
        <end position="754"/>
    </location>
</feature>
<organism evidence="5">
    <name type="scientific">Anisakis simplex</name>
    <name type="common">Herring worm</name>
    <dbReference type="NCBI Taxonomy" id="6269"/>
    <lineage>
        <taxon>Eukaryota</taxon>
        <taxon>Metazoa</taxon>
        <taxon>Ecdysozoa</taxon>
        <taxon>Nematoda</taxon>
        <taxon>Chromadorea</taxon>
        <taxon>Rhabditida</taxon>
        <taxon>Spirurina</taxon>
        <taxon>Ascaridomorpha</taxon>
        <taxon>Ascaridoidea</taxon>
        <taxon>Anisakidae</taxon>
        <taxon>Anisakis</taxon>
        <taxon>Anisakis simplex complex</taxon>
    </lineage>
</organism>
<evidence type="ECO:0000313" key="3">
    <source>
        <dbReference type="EMBL" id="VDK47130.1"/>
    </source>
</evidence>
<dbReference type="WBParaSite" id="ASIM_0001287201-mRNA-1">
    <property type="protein sequence ID" value="ASIM_0001287201-mRNA-1"/>
    <property type="gene ID" value="ASIM_0001287201"/>
</dbReference>
<feature type="compositionally biased region" description="Polar residues" evidence="2">
    <location>
        <begin position="700"/>
        <end position="714"/>
    </location>
</feature>
<protein>
    <submittedName>
        <fullName evidence="5">WD repeat and FYVE domain-containing protein 3</fullName>
    </submittedName>
</protein>
<dbReference type="InterPro" id="IPR016024">
    <property type="entry name" value="ARM-type_fold"/>
</dbReference>
<feature type="compositionally biased region" description="Basic and acidic residues" evidence="2">
    <location>
        <begin position="715"/>
        <end position="734"/>
    </location>
</feature>
<sequence length="893" mass="100998">MGESERELTLLHLRKTFSEYCRVPLTGADANTDRKFDRVLPLFCKVMTMYPCATDIVAQFKEICSFSGHLCRHLVQEMRVRAAELSTDHAALHIATFLSPVTNDSRGWLLLQSAHYLVSTGHLPVIDAVCKASLPSTLVKALYLFFDLPSTSDQKIIELRRMVFNRFLKISNVLDEFKFEVDEKNFLQLMEKLCEYKCVGEELARKDDLFLLFVGACCTCPVENVAWRKAASQLLVTLISKALTPAVIKYIHGKQCIAHFLSNISNEDAHLSVQERVEMIICLLCVIKDSASLTPVILQDFQQFNGYTILKQFVLKYSFFYEYEEDGIRNVLLMLMSVVTSGLVELRPLSSPSLVVLPSFTLPSPSGNGLSVRNLDAFRLLFQIFVECKNERICETVIDVVHNIYASDSANYFIIDRECSLAQFVENMHSKGTQVQRKILELLEYVVFHLNHVPCKELIALSVLLKTHTAAGNLSCCELSLQSAFRILSANTILKDAFREVGLVETFTWIMIHYVTLLKEQTLSDEQARIALLSTDILALSISGNNNNSRVFRESAGSKLLVDLICIDNGEWRASALQLIKQLLILAHSEEQLAALLMILHAPPNDSLELKSVILKSLLCVLRESHKVRVMFRRVGGYLCLISLLLSVEAKLHEPLQWHQDKPKTQSQQALATSSSESQPQVDESISAVANASVTSDQKLFKQQQPTAATNDNESTIRSDNIKGKENIYERNDNIDDDDNDNNNNGTSDDDETNKLPQDCLGLLEFMHIIFKVLTISMRYEPSNAKYFSSEVKWDNLCIALRASGAFDDWSDCVQSASLTDEEDIWRSDASTLRSRIAACHRVFQHCEQIHSCTRPARMPASVFFACCILRFLFNMALDNYEKFVFYYSIKCI</sequence>
<gene>
    <name evidence="3" type="ORF">ASIM_LOCUS12338</name>
</gene>
<dbReference type="EMBL" id="UYRR01031171">
    <property type="protein sequence ID" value="VDK47130.1"/>
    <property type="molecule type" value="Genomic_DNA"/>
</dbReference>
<evidence type="ECO:0000256" key="2">
    <source>
        <dbReference type="SAM" id="MobiDB-lite"/>
    </source>
</evidence>
<dbReference type="PANTHER" id="PTHR46108:SF4">
    <property type="entry name" value="BLUE CHEESE"/>
    <property type="match status" value="1"/>
</dbReference>
<name>A0A158PNU4_ANISI</name>
<dbReference type="Proteomes" id="UP000267096">
    <property type="component" value="Unassembled WGS sequence"/>
</dbReference>
<evidence type="ECO:0000256" key="1">
    <source>
        <dbReference type="ARBA" id="ARBA00022574"/>
    </source>
</evidence>
<evidence type="ECO:0000313" key="4">
    <source>
        <dbReference type="Proteomes" id="UP000267096"/>
    </source>
</evidence>
<accession>A0A158PNU4</accession>
<keyword evidence="4" id="KW-1185">Reference proteome</keyword>
<feature type="compositionally biased region" description="Low complexity" evidence="2">
    <location>
        <begin position="665"/>
        <end position="679"/>
    </location>
</feature>
<evidence type="ECO:0000313" key="5">
    <source>
        <dbReference type="WBParaSite" id="ASIM_0001287201-mRNA-1"/>
    </source>
</evidence>
<dbReference type="InterPro" id="IPR051944">
    <property type="entry name" value="BEACH_domain_protein"/>
</dbReference>
<reference evidence="5" key="1">
    <citation type="submission" date="2016-04" db="UniProtKB">
        <authorList>
            <consortium name="WormBaseParasite"/>
        </authorList>
    </citation>
    <scope>IDENTIFICATION</scope>
</reference>
<proteinExistence type="predicted"/>
<feature type="region of interest" description="Disordered" evidence="2">
    <location>
        <begin position="657"/>
        <end position="685"/>
    </location>
</feature>
<dbReference type="OrthoDB" id="10018316at2759"/>
<dbReference type="SUPFAM" id="SSF48371">
    <property type="entry name" value="ARM repeat"/>
    <property type="match status" value="1"/>
</dbReference>
<dbReference type="PANTHER" id="PTHR46108">
    <property type="entry name" value="BLUE CHEESE"/>
    <property type="match status" value="1"/>
</dbReference>